<dbReference type="EMBL" id="MEHD01000005">
    <property type="protein sequence ID" value="ODR61863.1"/>
    <property type="molecule type" value="Genomic_DNA"/>
</dbReference>
<reference evidence="3 5" key="1">
    <citation type="submission" date="2016-08" db="EMBL/GenBank/DDBJ databases">
        <title>Characterization of Isolates of Eisenbergiella tayi Derived from Blood Cultures, Using Whole Genome Sequencing.</title>
        <authorList>
            <person name="Bernier A.-M."/>
            <person name="Burdz T."/>
            <person name="Wiebe D."/>
            <person name="Bernard K."/>
        </authorList>
    </citation>
    <scope>NUCLEOTIDE SEQUENCE [LARGE SCALE GENOMIC DNA]</scope>
    <source>
        <strain evidence="3 5">NML120146</strain>
    </source>
</reference>
<reference evidence="2 4" key="2">
    <citation type="submission" date="2016-08" db="EMBL/GenBank/DDBJ databases">
        <authorList>
            <person name="Seilhamer J.J."/>
        </authorList>
    </citation>
    <scope>NUCLEOTIDE SEQUENCE [LARGE SCALE GENOMIC DNA]</scope>
    <source>
        <strain evidence="2 4">NML150140-1</strain>
    </source>
</reference>
<dbReference type="EMBL" id="MEHA01000010">
    <property type="protein sequence ID" value="ODR50682.1"/>
    <property type="molecule type" value="Genomic_DNA"/>
</dbReference>
<evidence type="ECO:0000313" key="4">
    <source>
        <dbReference type="Proteomes" id="UP000094271"/>
    </source>
</evidence>
<dbReference type="Proteomes" id="UP000094869">
    <property type="component" value="Unassembled WGS sequence"/>
</dbReference>
<proteinExistence type="predicted"/>
<evidence type="ECO:0000313" key="5">
    <source>
        <dbReference type="Proteomes" id="UP000094869"/>
    </source>
</evidence>
<comment type="caution">
    <text evidence="2">The sequence shown here is derived from an EMBL/GenBank/DDBJ whole genome shotgun (WGS) entry which is preliminary data.</text>
</comment>
<organism evidence="2 4">
    <name type="scientific">Eisenbergiella tayi</name>
    <dbReference type="NCBI Taxonomy" id="1432052"/>
    <lineage>
        <taxon>Bacteria</taxon>
        <taxon>Bacillati</taxon>
        <taxon>Bacillota</taxon>
        <taxon>Clostridia</taxon>
        <taxon>Lachnospirales</taxon>
        <taxon>Lachnospiraceae</taxon>
        <taxon>Eisenbergiella</taxon>
    </lineage>
</organism>
<feature type="compositionally biased region" description="Basic and acidic residues" evidence="1">
    <location>
        <begin position="65"/>
        <end position="78"/>
    </location>
</feature>
<evidence type="ECO:0000313" key="2">
    <source>
        <dbReference type="EMBL" id="ODR50682.1"/>
    </source>
</evidence>
<accession>A0A1E3UH48</accession>
<evidence type="ECO:0000313" key="3">
    <source>
        <dbReference type="EMBL" id="ODR61863.1"/>
    </source>
</evidence>
<gene>
    <name evidence="2" type="ORF">BEI59_15050</name>
    <name evidence="3" type="ORF">BEI63_00560</name>
</gene>
<dbReference type="AlphaFoldDB" id="A0A1E3UH48"/>
<keyword evidence="5" id="KW-1185">Reference proteome</keyword>
<evidence type="ECO:0000256" key="1">
    <source>
        <dbReference type="SAM" id="MobiDB-lite"/>
    </source>
</evidence>
<name>A0A1E3UH48_9FIRM</name>
<feature type="region of interest" description="Disordered" evidence="1">
    <location>
        <begin position="58"/>
        <end position="91"/>
    </location>
</feature>
<dbReference type="Proteomes" id="UP000094271">
    <property type="component" value="Unassembled WGS sequence"/>
</dbReference>
<protein>
    <submittedName>
        <fullName evidence="2">Uncharacterized protein</fullName>
    </submittedName>
</protein>
<feature type="compositionally biased region" description="Polar residues" evidence="1">
    <location>
        <begin position="80"/>
        <end position="91"/>
    </location>
</feature>
<sequence length="91" mass="10136">MISNCASFTNYTEYPTNFLISLLCNILYTTSNVFAIDNPFSPIYTDYKYKPVNSNRAAAGLRAATSREPENRRPEDGGSCRSTTNLEEGLP</sequence>